<dbReference type="OrthoDB" id="9977471at2759"/>
<evidence type="ECO:0008006" key="7">
    <source>
        <dbReference type="Google" id="ProtNLM"/>
    </source>
</evidence>
<accession>A0A482XLP0</accession>
<dbReference type="GO" id="GO:0005576">
    <property type="term" value="C:extracellular region"/>
    <property type="evidence" value="ECO:0007669"/>
    <property type="project" value="UniProtKB-SubCell"/>
</dbReference>
<organism evidence="5 6">
    <name type="scientific">Laodelphax striatellus</name>
    <name type="common">Small brown planthopper</name>
    <name type="synonym">Delphax striatella</name>
    <dbReference type="NCBI Taxonomy" id="195883"/>
    <lineage>
        <taxon>Eukaryota</taxon>
        <taxon>Metazoa</taxon>
        <taxon>Ecdysozoa</taxon>
        <taxon>Arthropoda</taxon>
        <taxon>Hexapoda</taxon>
        <taxon>Insecta</taxon>
        <taxon>Pterygota</taxon>
        <taxon>Neoptera</taxon>
        <taxon>Paraneoptera</taxon>
        <taxon>Hemiptera</taxon>
        <taxon>Auchenorrhyncha</taxon>
        <taxon>Fulgoroidea</taxon>
        <taxon>Delphacidae</taxon>
        <taxon>Criomorphinae</taxon>
        <taxon>Laodelphax</taxon>
    </lineage>
</organism>
<sequence length="433" mass="48772">MYPPSRILFAVLGLLSLTPGLQTKQQFRSEEFRVVYEWYKLDFTWPDESAKRSAFLSRRFVPQNNIISGIKIWMHKVFLTLPRWKEGVPATLVTVPSVPVGPSASPRLEPFPSWEWQDINNCSALQNVHAVEIDLDGILWVVDSGTTNELEYPDYSCPPKLLQFNAETREHYYTYTFPPGTVNKDSILFDIVVDPKTRTAYISDSSETQPGIIVYREGVSYKVTGGISMQSDPSIGSIVVNGTEIRRQQNIGPLALSVVERVLYFSPVTSHHLYSVHLSALDRPGDISSSIRDLGRKLNSSSGMILDSKHVLYYGLLESNGIARWDSSRDPFSTGQRIITEDAALLQWPCAFAFDHQRALWVISNRFQTFLANTINLEVPNFRLIKAYTGTQSYLYANEPQSLSVSASNALYANSILLLLSLWLSVKLLSNSM</sequence>
<keyword evidence="6" id="KW-1185">Reference proteome</keyword>
<dbReference type="InParanoid" id="A0A482XLP0"/>
<dbReference type="EMBL" id="QKKF02005739">
    <property type="protein sequence ID" value="RZF46752.1"/>
    <property type="molecule type" value="Genomic_DNA"/>
</dbReference>
<protein>
    <recommendedName>
        <fullName evidence="7">Bee-milk protein</fullName>
    </recommendedName>
</protein>
<dbReference type="Pfam" id="PF03022">
    <property type="entry name" value="MRJP"/>
    <property type="match status" value="1"/>
</dbReference>
<evidence type="ECO:0000256" key="3">
    <source>
        <dbReference type="ARBA" id="ARBA00022525"/>
    </source>
</evidence>
<evidence type="ECO:0000256" key="4">
    <source>
        <dbReference type="SAM" id="SignalP"/>
    </source>
</evidence>
<name>A0A482XLP0_LAOST</name>
<feature type="signal peptide" evidence="4">
    <location>
        <begin position="1"/>
        <end position="23"/>
    </location>
</feature>
<evidence type="ECO:0000256" key="2">
    <source>
        <dbReference type="ARBA" id="ARBA00009127"/>
    </source>
</evidence>
<comment type="subcellular location">
    <subcellularLocation>
        <location evidence="1">Secreted</location>
    </subcellularLocation>
</comment>
<evidence type="ECO:0000256" key="1">
    <source>
        <dbReference type="ARBA" id="ARBA00004613"/>
    </source>
</evidence>
<dbReference type="AlphaFoldDB" id="A0A482XLP0"/>
<keyword evidence="3" id="KW-0964">Secreted</keyword>
<dbReference type="InterPro" id="IPR011042">
    <property type="entry name" value="6-blade_b-propeller_TolB-like"/>
</dbReference>
<dbReference type="Proteomes" id="UP000291343">
    <property type="component" value="Unassembled WGS sequence"/>
</dbReference>
<dbReference type="InterPro" id="IPR017996">
    <property type="entry name" value="MRJP/yellow-related"/>
</dbReference>
<proteinExistence type="inferred from homology"/>
<evidence type="ECO:0000313" key="5">
    <source>
        <dbReference type="EMBL" id="RZF46752.1"/>
    </source>
</evidence>
<reference evidence="5 6" key="1">
    <citation type="journal article" date="2017" name="Gigascience">
        <title>Genome sequence of the small brown planthopper, Laodelphax striatellus.</title>
        <authorList>
            <person name="Zhu J."/>
            <person name="Jiang F."/>
            <person name="Wang X."/>
            <person name="Yang P."/>
            <person name="Bao Y."/>
            <person name="Zhao W."/>
            <person name="Wang W."/>
            <person name="Lu H."/>
            <person name="Wang Q."/>
            <person name="Cui N."/>
            <person name="Li J."/>
            <person name="Chen X."/>
            <person name="Luo L."/>
            <person name="Yu J."/>
            <person name="Kang L."/>
            <person name="Cui F."/>
        </authorList>
    </citation>
    <scope>NUCLEOTIDE SEQUENCE [LARGE SCALE GENOMIC DNA]</scope>
    <source>
        <strain evidence="5">Lst14</strain>
    </source>
</reference>
<dbReference type="SUPFAM" id="SSF63829">
    <property type="entry name" value="Calcium-dependent phosphotriesterase"/>
    <property type="match status" value="1"/>
</dbReference>
<dbReference type="PANTHER" id="PTHR10009">
    <property type="entry name" value="PROTEIN YELLOW-RELATED"/>
    <property type="match status" value="1"/>
</dbReference>
<comment type="caution">
    <text evidence="5">The sequence shown here is derived from an EMBL/GenBank/DDBJ whole genome shotgun (WGS) entry which is preliminary data.</text>
</comment>
<keyword evidence="4" id="KW-0732">Signal</keyword>
<dbReference type="SMR" id="A0A482XLP0"/>
<feature type="chain" id="PRO_5019768994" description="Bee-milk protein" evidence="4">
    <location>
        <begin position="24"/>
        <end position="433"/>
    </location>
</feature>
<comment type="similarity">
    <text evidence="2">Belongs to the major royal jelly protein family.</text>
</comment>
<evidence type="ECO:0000313" key="6">
    <source>
        <dbReference type="Proteomes" id="UP000291343"/>
    </source>
</evidence>
<dbReference type="PANTHER" id="PTHR10009:SF18">
    <property type="entry name" value="PROTEIN YELLOW-LIKE PROTEIN"/>
    <property type="match status" value="1"/>
</dbReference>
<gene>
    <name evidence="5" type="ORF">LSTR_LSTR002615</name>
</gene>
<dbReference type="Gene3D" id="2.120.10.30">
    <property type="entry name" value="TolB, C-terminal domain"/>
    <property type="match status" value="1"/>
</dbReference>